<dbReference type="GO" id="GO:0006355">
    <property type="term" value="P:regulation of DNA-templated transcription"/>
    <property type="evidence" value="ECO:0007669"/>
    <property type="project" value="InterPro"/>
</dbReference>
<comment type="caution">
    <text evidence="4">The sequence shown here is derived from an EMBL/GenBank/DDBJ whole genome shotgun (WGS) entry which is preliminary data.</text>
</comment>
<evidence type="ECO:0000313" key="4">
    <source>
        <dbReference type="EMBL" id="NYG06569.1"/>
    </source>
</evidence>
<keyword evidence="5" id="KW-1185">Reference proteome</keyword>
<dbReference type="EMBL" id="JACCAB010000001">
    <property type="protein sequence ID" value="NYG06569.1"/>
    <property type="molecule type" value="Genomic_DNA"/>
</dbReference>
<dbReference type="InterPro" id="IPR000792">
    <property type="entry name" value="Tscrpt_reg_LuxR_C"/>
</dbReference>
<sequence>MGSAQAAQLVPLVGRGAEQGRLAALLDGVAQGTPGVLLVGGEAGVGKTALVRDACARFSGQVLWGTCVHFVGTPVPFAAVVSALEGWLAAASGPERVEVLSGLDALRALLPSSPSAGAVEPGVLLTQLDAALLRIAQRDPLVLVVDDLQWADPSTLDLLAFLVAGLGSERVGVIATVRDEDRPDGHLVNGWVADLRRMPPVSEVHLERLGEQDTADQVETLLGAQGADPGLGARVYARSGGNPYLTELIAAEPAELLSTSPVAEALRAAVLLRWHGLSEPARGVTRVLAIGGRPVGVDVLEGVVGLLGDRSAFGADVREGLAEGVAAGVLAHCDGGRVWFRHPLIADILTGDATGPDPSSVHSAYAKVLAHRSGSEPGDVASHHELAGEWTEAYRWSLTAAQFTAAAQGFVEHLQHLQRACGLWPRVRAATAPTSEYVDLLLRTSRAAQCVAEPEQALSLIDEALSLTERADSPALACRLLTLRHRMQVEAEHLAWTGVTTALREAEQIVQSLPGTAERAIVDSSLAWTEIWAGRERGRELADEALRAARATGSPDALIPALVVSALAHPASAEALGWLEEAYELARVSGAAAEMADAALGVHNLHQAHGQYAAALESGLRRGADLFLAGAPVLARFVLTSAAYFALCLGQWETAQASLRPALAAADGGHREAVARATMAILCARRGELAAAQRQLDRAAQISTTQYMGTATYPYGAVELLLAQRKPDLALDVVDAEIGAVVLGDPRDSDELLVLAARAAADLAQDGRDRGQRDVVQVAQERLRAVLAAGWGDRRPFTAWDDADLLTPAVRAMYEAELARLDDRPDQAHSWARAHRACQRAGRRWDEAVAAAHEAHAALRAGQPRPRAAELLREAMGIALELGAAPLRRRVETTAAAAHLVLEPIAEASLSVPEGRPWTGLTPREQEVLAHVVAGRSNTEIAKALFISDKTVSVHISNILRKSGTTSRVDAAAWATRLADAP</sequence>
<dbReference type="InterPro" id="IPR016032">
    <property type="entry name" value="Sig_transdc_resp-reg_C-effctor"/>
</dbReference>
<evidence type="ECO:0000259" key="3">
    <source>
        <dbReference type="PROSITE" id="PS50043"/>
    </source>
</evidence>
<dbReference type="AlphaFoldDB" id="A0A852WCQ1"/>
<dbReference type="SMART" id="SM00421">
    <property type="entry name" value="HTH_LUXR"/>
    <property type="match status" value="1"/>
</dbReference>
<dbReference type="InterPro" id="IPR027417">
    <property type="entry name" value="P-loop_NTPase"/>
</dbReference>
<dbReference type="Pfam" id="PF13191">
    <property type="entry name" value="AAA_16"/>
    <property type="match status" value="1"/>
</dbReference>
<accession>A0A852WCQ1</accession>
<dbReference type="SUPFAM" id="SSF52540">
    <property type="entry name" value="P-loop containing nucleoside triphosphate hydrolases"/>
    <property type="match status" value="1"/>
</dbReference>
<keyword evidence="4" id="KW-0238">DNA-binding</keyword>
<dbReference type="Pfam" id="PF00196">
    <property type="entry name" value="GerE"/>
    <property type="match status" value="1"/>
</dbReference>
<organism evidence="4 5">
    <name type="scientific">Pedococcus badiiscoriae</name>
    <dbReference type="NCBI Taxonomy" id="642776"/>
    <lineage>
        <taxon>Bacteria</taxon>
        <taxon>Bacillati</taxon>
        <taxon>Actinomycetota</taxon>
        <taxon>Actinomycetes</taxon>
        <taxon>Micrococcales</taxon>
        <taxon>Intrasporangiaceae</taxon>
        <taxon>Pedococcus</taxon>
    </lineage>
</organism>
<dbReference type="PROSITE" id="PS00622">
    <property type="entry name" value="HTH_LUXR_1"/>
    <property type="match status" value="1"/>
</dbReference>
<dbReference type="Gene3D" id="1.10.10.10">
    <property type="entry name" value="Winged helix-like DNA-binding domain superfamily/Winged helix DNA-binding domain"/>
    <property type="match status" value="1"/>
</dbReference>
<dbReference type="Proteomes" id="UP000573599">
    <property type="component" value="Unassembled WGS sequence"/>
</dbReference>
<dbReference type="PRINTS" id="PR00038">
    <property type="entry name" value="HTHLUXR"/>
</dbReference>
<keyword evidence="1" id="KW-0547">Nucleotide-binding</keyword>
<dbReference type="SUPFAM" id="SSF46894">
    <property type="entry name" value="C-terminal effector domain of the bipartite response regulators"/>
    <property type="match status" value="1"/>
</dbReference>
<evidence type="ECO:0000256" key="2">
    <source>
        <dbReference type="ARBA" id="ARBA00022840"/>
    </source>
</evidence>
<name>A0A852WCQ1_9MICO</name>
<dbReference type="RefSeq" id="WP_179421028.1">
    <property type="nucleotide sequence ID" value="NZ_JACCAB010000001.1"/>
</dbReference>
<reference evidence="4 5" key="1">
    <citation type="submission" date="2020-07" db="EMBL/GenBank/DDBJ databases">
        <title>Sequencing the genomes of 1000 actinobacteria strains.</title>
        <authorList>
            <person name="Klenk H.-P."/>
        </authorList>
    </citation>
    <scope>NUCLEOTIDE SEQUENCE [LARGE SCALE GENOMIC DNA]</scope>
    <source>
        <strain evidence="4 5">DSM 23987</strain>
    </source>
</reference>
<dbReference type="Gene3D" id="3.40.50.300">
    <property type="entry name" value="P-loop containing nucleotide triphosphate hydrolases"/>
    <property type="match status" value="1"/>
</dbReference>
<dbReference type="InterPro" id="IPR036388">
    <property type="entry name" value="WH-like_DNA-bd_sf"/>
</dbReference>
<evidence type="ECO:0000313" key="5">
    <source>
        <dbReference type="Proteomes" id="UP000573599"/>
    </source>
</evidence>
<gene>
    <name evidence="4" type="ORF">BJ986_001056</name>
</gene>
<protein>
    <submittedName>
        <fullName evidence="4">DNA-binding CsgD family transcriptional regulator</fullName>
    </submittedName>
</protein>
<dbReference type="CDD" id="cd06170">
    <property type="entry name" value="LuxR_C_like"/>
    <property type="match status" value="1"/>
</dbReference>
<evidence type="ECO:0000256" key="1">
    <source>
        <dbReference type="ARBA" id="ARBA00022741"/>
    </source>
</evidence>
<proteinExistence type="predicted"/>
<dbReference type="InterPro" id="IPR041664">
    <property type="entry name" value="AAA_16"/>
</dbReference>
<dbReference type="GO" id="GO:0003677">
    <property type="term" value="F:DNA binding"/>
    <property type="evidence" value="ECO:0007669"/>
    <property type="project" value="UniProtKB-KW"/>
</dbReference>
<dbReference type="GO" id="GO:0005737">
    <property type="term" value="C:cytoplasm"/>
    <property type="evidence" value="ECO:0007669"/>
    <property type="project" value="TreeGrafter"/>
</dbReference>
<dbReference type="PANTHER" id="PTHR16305">
    <property type="entry name" value="TESTICULAR SOLUBLE ADENYLYL CYCLASE"/>
    <property type="match status" value="1"/>
</dbReference>
<dbReference type="PROSITE" id="PS50043">
    <property type="entry name" value="HTH_LUXR_2"/>
    <property type="match status" value="1"/>
</dbReference>
<dbReference type="GO" id="GO:0004016">
    <property type="term" value="F:adenylate cyclase activity"/>
    <property type="evidence" value="ECO:0007669"/>
    <property type="project" value="TreeGrafter"/>
</dbReference>
<keyword evidence="2" id="KW-0067">ATP-binding</keyword>
<feature type="domain" description="HTH luxR-type" evidence="3">
    <location>
        <begin position="914"/>
        <end position="979"/>
    </location>
</feature>
<dbReference type="PANTHER" id="PTHR16305:SF28">
    <property type="entry name" value="GUANYLATE CYCLASE DOMAIN-CONTAINING PROTEIN"/>
    <property type="match status" value="1"/>
</dbReference>
<dbReference type="GO" id="GO:0005524">
    <property type="term" value="F:ATP binding"/>
    <property type="evidence" value="ECO:0007669"/>
    <property type="project" value="UniProtKB-KW"/>
</dbReference>